<feature type="transmembrane region" description="Helical" evidence="7">
    <location>
        <begin position="434"/>
        <end position="454"/>
    </location>
</feature>
<keyword evidence="3 7" id="KW-0812">Transmembrane</keyword>
<dbReference type="RefSeq" id="WP_184917993.1">
    <property type="nucleotide sequence ID" value="NZ_JACHMO010000001.1"/>
</dbReference>
<keyword evidence="2" id="KW-1003">Cell membrane</keyword>
<feature type="transmembrane region" description="Helical" evidence="7">
    <location>
        <begin position="365"/>
        <end position="385"/>
    </location>
</feature>
<feature type="transmembrane region" description="Helical" evidence="7">
    <location>
        <begin position="765"/>
        <end position="792"/>
    </location>
</feature>
<evidence type="ECO:0000256" key="1">
    <source>
        <dbReference type="ARBA" id="ARBA00004651"/>
    </source>
</evidence>
<dbReference type="Pfam" id="PF02687">
    <property type="entry name" value="FtsX"/>
    <property type="match status" value="2"/>
</dbReference>
<reference evidence="10 11" key="1">
    <citation type="submission" date="2020-08" db="EMBL/GenBank/DDBJ databases">
        <title>Sequencing the genomes of 1000 actinobacteria strains.</title>
        <authorList>
            <person name="Klenk H.-P."/>
        </authorList>
    </citation>
    <scope>NUCLEOTIDE SEQUENCE [LARGE SCALE GENOMIC DNA]</scope>
    <source>
        <strain evidence="10 11">DSM 45486</strain>
    </source>
</reference>
<protein>
    <submittedName>
        <fullName evidence="10">Putative ABC transport system permease protein</fullName>
    </submittedName>
</protein>
<evidence type="ECO:0000313" key="11">
    <source>
        <dbReference type="Proteomes" id="UP000552097"/>
    </source>
</evidence>
<feature type="transmembrane region" description="Helical" evidence="7">
    <location>
        <begin position="812"/>
        <end position="832"/>
    </location>
</feature>
<evidence type="ECO:0000256" key="3">
    <source>
        <dbReference type="ARBA" id="ARBA00022692"/>
    </source>
</evidence>
<dbReference type="Pfam" id="PF12704">
    <property type="entry name" value="MacB_PCD"/>
    <property type="match status" value="2"/>
</dbReference>
<dbReference type="GO" id="GO:0005886">
    <property type="term" value="C:plasma membrane"/>
    <property type="evidence" value="ECO:0007669"/>
    <property type="project" value="UniProtKB-SubCell"/>
</dbReference>
<keyword evidence="11" id="KW-1185">Reference proteome</keyword>
<feature type="transmembrane region" description="Helical" evidence="7">
    <location>
        <begin position="486"/>
        <end position="507"/>
    </location>
</feature>
<dbReference type="InterPro" id="IPR003838">
    <property type="entry name" value="ABC3_permease_C"/>
</dbReference>
<comment type="caution">
    <text evidence="10">The sequence shown here is derived from an EMBL/GenBank/DDBJ whole genome shotgun (WGS) entry which is preliminary data.</text>
</comment>
<feature type="transmembrane region" description="Helical" evidence="7">
    <location>
        <begin position="716"/>
        <end position="744"/>
    </location>
</feature>
<dbReference type="Proteomes" id="UP000552097">
    <property type="component" value="Unassembled WGS sequence"/>
</dbReference>
<feature type="transmembrane region" description="Helical" evidence="7">
    <location>
        <begin position="406"/>
        <end position="428"/>
    </location>
</feature>
<keyword evidence="5 7" id="KW-0472">Membrane</keyword>
<dbReference type="PANTHER" id="PTHR30572:SF4">
    <property type="entry name" value="ABC TRANSPORTER PERMEASE YTRF"/>
    <property type="match status" value="1"/>
</dbReference>
<evidence type="ECO:0000256" key="6">
    <source>
        <dbReference type="ARBA" id="ARBA00038076"/>
    </source>
</evidence>
<feature type="transmembrane region" description="Helical" evidence="7">
    <location>
        <begin position="312"/>
        <end position="345"/>
    </location>
</feature>
<keyword evidence="4 7" id="KW-1133">Transmembrane helix</keyword>
<evidence type="ECO:0000256" key="4">
    <source>
        <dbReference type="ARBA" id="ARBA00022989"/>
    </source>
</evidence>
<dbReference type="PANTHER" id="PTHR30572">
    <property type="entry name" value="MEMBRANE COMPONENT OF TRANSPORTER-RELATED"/>
    <property type="match status" value="1"/>
</dbReference>
<evidence type="ECO:0000313" key="10">
    <source>
        <dbReference type="EMBL" id="MBB5801749.1"/>
    </source>
</evidence>
<evidence type="ECO:0000256" key="5">
    <source>
        <dbReference type="ARBA" id="ARBA00023136"/>
    </source>
</evidence>
<accession>A0A7W9LZB0</accession>
<comment type="subcellular location">
    <subcellularLocation>
        <location evidence="1">Cell membrane</location>
        <topology evidence="1">Multi-pass membrane protein</topology>
    </subcellularLocation>
</comment>
<gene>
    <name evidence="10" type="ORF">F4560_001517</name>
</gene>
<dbReference type="EMBL" id="JACHMO010000001">
    <property type="protein sequence ID" value="MBB5801749.1"/>
    <property type="molecule type" value="Genomic_DNA"/>
</dbReference>
<dbReference type="InterPro" id="IPR050250">
    <property type="entry name" value="Macrolide_Exporter_MacB"/>
</dbReference>
<evidence type="ECO:0000259" key="9">
    <source>
        <dbReference type="Pfam" id="PF12704"/>
    </source>
</evidence>
<proteinExistence type="inferred from homology"/>
<dbReference type="InterPro" id="IPR025857">
    <property type="entry name" value="MacB_PCD"/>
</dbReference>
<dbReference type="AlphaFoldDB" id="A0A7W9LZB0"/>
<feature type="domain" description="MacB-like periplasmic core" evidence="9">
    <location>
        <begin position="18"/>
        <end position="235"/>
    </location>
</feature>
<name>A0A7W9LZB0_9PSEU</name>
<organism evidence="10 11">
    <name type="scientific">Saccharothrix ecbatanensis</name>
    <dbReference type="NCBI Taxonomy" id="1105145"/>
    <lineage>
        <taxon>Bacteria</taxon>
        <taxon>Bacillati</taxon>
        <taxon>Actinomycetota</taxon>
        <taxon>Actinomycetes</taxon>
        <taxon>Pseudonocardiales</taxon>
        <taxon>Pseudonocardiaceae</taxon>
        <taxon>Saccharothrix</taxon>
    </lineage>
</organism>
<evidence type="ECO:0000259" key="8">
    <source>
        <dbReference type="Pfam" id="PF02687"/>
    </source>
</evidence>
<evidence type="ECO:0000256" key="7">
    <source>
        <dbReference type="SAM" id="Phobius"/>
    </source>
</evidence>
<evidence type="ECO:0000256" key="2">
    <source>
        <dbReference type="ARBA" id="ARBA00022475"/>
    </source>
</evidence>
<feature type="domain" description="MacB-like periplasmic core" evidence="9">
    <location>
        <begin position="486"/>
        <end position="689"/>
    </location>
</feature>
<feature type="domain" description="ABC3 transporter permease C-terminal" evidence="8">
    <location>
        <begin position="722"/>
        <end position="838"/>
    </location>
</feature>
<feature type="transmembrane region" description="Helical" evidence="7">
    <location>
        <begin position="263"/>
        <end position="291"/>
    </location>
</feature>
<feature type="domain" description="ABC3 transporter permease C-terminal" evidence="8">
    <location>
        <begin position="271"/>
        <end position="392"/>
    </location>
</feature>
<sequence>MLKATLKSVLARKLRLVLSGLAVVLGVMFVSGSFVLTDTLDRSFKDLFATAYSEVDVEVAVKSKVGEVDPDAARAGTLTAADIKTVESVDGVRTAVGDVVGSARPIGENGKVLTTSGAPRLGMAWRDTGQEEIREGHAPQRDDEVVINAYLAETGGFQVGEQLSVLTLEPKRTFTVAGIFGYPGDRGSLGGELTTAFTEATAQQLLLGTPGAYSGITVRADEGVSQTALRDRVQAEFGDAYQVKTGEQLAKESADEIGEGLAFFNYVLLGFAGIALFVGIFIILNTFSIIVAQRTRELALLRAMGASRRQMIASVVVEAVVIGLIASVVGLGAGIGVGALLANLFSTVGGGSLELAGISVPPSAIISSFAVGLVVTVLAALLPAVRASRIPPVAALREAATPDRPLTRLTVAGGVLSLAGGGLLGLGFADGTLWLIMSGLLVSFIGVALLTPLISRPVVSMIGKLLAWSMPGTLGRRNSARNPRRTAITAAALMVGISLITGVSVVLTSATTSITKVADTQIKADLIISGESSTNGQASGTFAADRMDRIVGTPGVETAFGWYSDGVLVDGQRKFGTVVTDVHAMERTFGLSATGGTVADLKDGEIGLDAVAATALNLQQGSTATVQTTKGEQRTYTVAFVLAKNRVLNDALFLPRSVAVEFALPQLNTAFIKADPGADVADVRKRLEPLFADNPEVSVQDLSSYVRQQAAQLDTVLMMIQILLALAILIAVLGVINTLALSVVERTRELGLLRAIGMRRAQVMRMITVEAVVISVFGALLGIVVGTALGVAAVQALKDMGITDLGIPWAQLGSYLLIAAGVGVVAAILPAIRAARLNVLQSISYE</sequence>
<dbReference type="GO" id="GO:0022857">
    <property type="term" value="F:transmembrane transporter activity"/>
    <property type="evidence" value="ECO:0007669"/>
    <property type="project" value="TreeGrafter"/>
</dbReference>
<comment type="similarity">
    <text evidence="6">Belongs to the ABC-4 integral membrane protein family.</text>
</comment>